<dbReference type="InterPro" id="IPR005548">
    <property type="entry name" value="Cell_div_FtsQ/DivIB_C"/>
</dbReference>
<dbReference type="Gene3D" id="3.10.20.310">
    <property type="entry name" value="membrane protein fhac"/>
    <property type="match status" value="1"/>
</dbReference>
<sequence length="257" mass="27884">MAGPTTAERGAAEQEQTGSGPPRSTRRRLLFLLLLLTVLLAGFTTWALYGSSWLRAEDSRVSGTRVLSQEQVREAAALPMGSPMASVDTEAIEARLRERLPRLDSVEVSRSWPHTLTVEVTERTAVLLVRKDGRYTEVDAGGVRFAERERAPKGVPVLELATADSPSLRRFPASRLVREAVRIAGHIPGAVARETRLLKASSYDAFSLELSKGRTVRWGSSENSAAKARTLTALLKAAPKADHFDVSVPTAPASSRS</sequence>
<dbReference type="Pfam" id="PF03799">
    <property type="entry name" value="FtsQ_DivIB_C"/>
    <property type="match status" value="1"/>
</dbReference>
<dbReference type="PROSITE" id="PS51779">
    <property type="entry name" value="POTRA"/>
    <property type="match status" value="1"/>
</dbReference>
<dbReference type="HAMAP" id="MF_00911">
    <property type="entry name" value="FtsQ_subfam"/>
    <property type="match status" value="1"/>
</dbReference>
<evidence type="ECO:0000256" key="3">
    <source>
        <dbReference type="ARBA" id="ARBA00022618"/>
    </source>
</evidence>
<keyword evidence="12" id="KW-1185">Reference proteome</keyword>
<evidence type="ECO:0000256" key="4">
    <source>
        <dbReference type="ARBA" id="ARBA00022692"/>
    </source>
</evidence>
<feature type="transmembrane region" description="Helical" evidence="8">
    <location>
        <begin position="29"/>
        <end position="49"/>
    </location>
</feature>
<organism evidence="11 12">
    <name type="scientific">Streptomyces albus (strain ATCC 21838 / DSM 41398 / FERM P-419 / JCM 4703 / NBRC 107858)</name>
    <dbReference type="NCBI Taxonomy" id="1081613"/>
    <lineage>
        <taxon>Bacteria</taxon>
        <taxon>Bacillati</taxon>
        <taxon>Actinomycetota</taxon>
        <taxon>Actinomycetes</taxon>
        <taxon>Kitasatosporales</taxon>
        <taxon>Streptomycetaceae</taxon>
        <taxon>Streptomyces</taxon>
    </lineage>
</organism>
<feature type="region of interest" description="Disordered" evidence="9">
    <location>
        <begin position="1"/>
        <end position="23"/>
    </location>
</feature>
<evidence type="ECO:0000256" key="8">
    <source>
        <dbReference type="HAMAP-Rule" id="MF_00911"/>
    </source>
</evidence>
<dbReference type="GO" id="GO:0005886">
    <property type="term" value="C:plasma membrane"/>
    <property type="evidence" value="ECO:0007669"/>
    <property type="project" value="UniProtKB-SubCell"/>
</dbReference>
<evidence type="ECO:0000256" key="7">
    <source>
        <dbReference type="ARBA" id="ARBA00023306"/>
    </source>
</evidence>
<comment type="function">
    <text evidence="8">Essential cell division protein.</text>
</comment>
<dbReference type="GO" id="GO:0043093">
    <property type="term" value="P:FtsZ-dependent cytokinesis"/>
    <property type="evidence" value="ECO:0007669"/>
    <property type="project" value="UniProtKB-UniRule"/>
</dbReference>
<evidence type="ECO:0000256" key="9">
    <source>
        <dbReference type="SAM" id="MobiDB-lite"/>
    </source>
</evidence>
<dbReference type="KEGG" id="sals:SLNWT_5804"/>
<gene>
    <name evidence="8" type="primary">ftsQ</name>
    <name evidence="11" type="ORF">SLNWT_5804</name>
</gene>
<evidence type="ECO:0000256" key="5">
    <source>
        <dbReference type="ARBA" id="ARBA00022989"/>
    </source>
</evidence>
<evidence type="ECO:0000313" key="12">
    <source>
        <dbReference type="Proteomes" id="UP000031523"/>
    </source>
</evidence>
<dbReference type="GO" id="GO:0032153">
    <property type="term" value="C:cell division site"/>
    <property type="evidence" value="ECO:0007669"/>
    <property type="project" value="UniProtKB-UniRule"/>
</dbReference>
<reference evidence="11 12" key="1">
    <citation type="submission" date="2015-01" db="EMBL/GenBank/DDBJ databases">
        <title>Enhanced salinomycin production by adjusting the supply of polyketide extender units in Streptomyce albus DSM 41398.</title>
        <authorList>
            <person name="Lu C."/>
        </authorList>
    </citation>
    <scope>NUCLEOTIDE SEQUENCE [LARGE SCALE GENOMIC DNA]</scope>
    <source>
        <strain evidence="12">ATCC 21838 / DSM 41398 / FERM P-419 / JCM 4703 / NBRC 107858</strain>
    </source>
</reference>
<evidence type="ECO:0000259" key="10">
    <source>
        <dbReference type="PROSITE" id="PS51779"/>
    </source>
</evidence>
<evidence type="ECO:0000313" key="11">
    <source>
        <dbReference type="EMBL" id="AJE86180.1"/>
    </source>
</evidence>
<feature type="domain" description="POTRA" evidence="10">
    <location>
        <begin position="54"/>
        <end position="123"/>
    </location>
</feature>
<evidence type="ECO:0000256" key="2">
    <source>
        <dbReference type="ARBA" id="ARBA00022475"/>
    </source>
</evidence>
<comment type="subcellular location">
    <subcellularLocation>
        <location evidence="8">Cell membrane</location>
        <topology evidence="8">Single-pass type II membrane protein</topology>
    </subcellularLocation>
    <subcellularLocation>
        <location evidence="1">Membrane</location>
    </subcellularLocation>
    <text evidence="8">Localizes to the division septum.</text>
</comment>
<dbReference type="Pfam" id="PF08478">
    <property type="entry name" value="POTRA_1"/>
    <property type="match status" value="1"/>
</dbReference>
<keyword evidence="6 8" id="KW-0472">Membrane</keyword>
<keyword evidence="4 8" id="KW-0812">Transmembrane</keyword>
<dbReference type="AlphaFoldDB" id="A0A0B5F3K3"/>
<dbReference type="EMBL" id="CP010519">
    <property type="protein sequence ID" value="AJE86180.1"/>
    <property type="molecule type" value="Genomic_DNA"/>
</dbReference>
<protein>
    <recommendedName>
        <fullName evidence="8">Cell division protein FtsQ</fullName>
    </recommendedName>
</protein>
<evidence type="ECO:0000256" key="1">
    <source>
        <dbReference type="ARBA" id="ARBA00004370"/>
    </source>
</evidence>
<proteinExistence type="inferred from homology"/>
<keyword evidence="3 8" id="KW-0132">Cell division</keyword>
<dbReference type="InterPro" id="IPR050487">
    <property type="entry name" value="FtsQ_DivIB"/>
</dbReference>
<dbReference type="PANTHER" id="PTHR37820">
    <property type="entry name" value="CELL DIVISION PROTEIN DIVIB"/>
    <property type="match status" value="1"/>
</dbReference>
<dbReference type="Proteomes" id="UP000031523">
    <property type="component" value="Chromosome"/>
</dbReference>
<dbReference type="InterPro" id="IPR013685">
    <property type="entry name" value="POTRA_FtsQ_type"/>
</dbReference>
<comment type="similarity">
    <text evidence="8">Belongs to the FtsQ/DivIB family. FtsQ subfamily.</text>
</comment>
<dbReference type="InterPro" id="IPR026579">
    <property type="entry name" value="FtsQ"/>
</dbReference>
<dbReference type="InterPro" id="IPR034746">
    <property type="entry name" value="POTRA"/>
</dbReference>
<name>A0A0B5F3K3_STRA4</name>
<keyword evidence="7 8" id="KW-0131">Cell cycle</keyword>
<keyword evidence="5 8" id="KW-1133">Transmembrane helix</keyword>
<keyword evidence="2 8" id="KW-1003">Cell membrane</keyword>
<evidence type="ECO:0000256" key="6">
    <source>
        <dbReference type="ARBA" id="ARBA00023136"/>
    </source>
</evidence>
<dbReference type="PANTHER" id="PTHR37820:SF1">
    <property type="entry name" value="CELL DIVISION PROTEIN FTSQ"/>
    <property type="match status" value="1"/>
</dbReference>
<dbReference type="GO" id="GO:0090529">
    <property type="term" value="P:cell septum assembly"/>
    <property type="evidence" value="ECO:0007669"/>
    <property type="project" value="InterPro"/>
</dbReference>
<accession>A0A0B5F3K3</accession>